<evidence type="ECO:0000313" key="2">
    <source>
        <dbReference type="Proteomes" id="UP000193560"/>
    </source>
</evidence>
<reference evidence="1 2" key="1">
    <citation type="submission" date="2016-07" db="EMBL/GenBank/DDBJ databases">
        <title>Pervasive Adenine N6-methylation of Active Genes in Fungi.</title>
        <authorList>
            <consortium name="DOE Joint Genome Institute"/>
            <person name="Mondo S.J."/>
            <person name="Dannebaum R.O."/>
            <person name="Kuo R.C."/>
            <person name="Labutti K."/>
            <person name="Haridas S."/>
            <person name="Kuo A."/>
            <person name="Salamov A."/>
            <person name="Ahrendt S.R."/>
            <person name="Lipzen A."/>
            <person name="Sullivan W."/>
            <person name="Andreopoulos W.B."/>
            <person name="Clum A."/>
            <person name="Lindquist E."/>
            <person name="Daum C."/>
            <person name="Ramamoorthy G.K."/>
            <person name="Gryganskyi A."/>
            <person name="Culley D."/>
            <person name="Magnuson J.K."/>
            <person name="James T.Y."/>
            <person name="O'Malley M.A."/>
            <person name="Stajich J.E."/>
            <person name="Spatafora J.W."/>
            <person name="Visel A."/>
            <person name="Grigoriev I.V."/>
        </authorList>
    </citation>
    <scope>NUCLEOTIDE SEQUENCE [LARGE SCALE GENOMIC DNA]</scope>
    <source>
        <strain evidence="1 2">NRRL 1336</strain>
    </source>
</reference>
<protein>
    <submittedName>
        <fullName evidence="1">Uncharacterized protein</fullName>
    </submittedName>
</protein>
<dbReference type="AlphaFoldDB" id="A0A1X2ITG1"/>
<name>A0A1X2ITG1_9FUNG</name>
<organism evidence="1 2">
    <name type="scientific">Absidia repens</name>
    <dbReference type="NCBI Taxonomy" id="90262"/>
    <lineage>
        <taxon>Eukaryota</taxon>
        <taxon>Fungi</taxon>
        <taxon>Fungi incertae sedis</taxon>
        <taxon>Mucoromycota</taxon>
        <taxon>Mucoromycotina</taxon>
        <taxon>Mucoromycetes</taxon>
        <taxon>Mucorales</taxon>
        <taxon>Cunninghamellaceae</taxon>
        <taxon>Absidia</taxon>
    </lineage>
</organism>
<dbReference type="EMBL" id="MCGE01000004">
    <property type="protein sequence ID" value="ORZ22086.1"/>
    <property type="molecule type" value="Genomic_DNA"/>
</dbReference>
<dbReference type="Proteomes" id="UP000193560">
    <property type="component" value="Unassembled WGS sequence"/>
</dbReference>
<proteinExistence type="predicted"/>
<accession>A0A1X2ITG1</accession>
<keyword evidence="2" id="KW-1185">Reference proteome</keyword>
<sequence>MPMGLQSVVLNQPALLHTSRLTKVKHHIAYNRTSLPTLSLEASHHGGFCSGLLSKHFFGGSYIAIND</sequence>
<comment type="caution">
    <text evidence="1">The sequence shown here is derived from an EMBL/GenBank/DDBJ whole genome shotgun (WGS) entry which is preliminary data.</text>
</comment>
<gene>
    <name evidence="1" type="ORF">BCR42DRAFT_433418</name>
</gene>
<evidence type="ECO:0000313" key="1">
    <source>
        <dbReference type="EMBL" id="ORZ22086.1"/>
    </source>
</evidence>